<evidence type="ECO:0000313" key="7">
    <source>
        <dbReference type="Proteomes" id="UP000243528"/>
    </source>
</evidence>
<protein>
    <submittedName>
        <fullName evidence="6">LysR family transcriptional regulator</fullName>
    </submittedName>
</protein>
<dbReference type="PANTHER" id="PTHR30346">
    <property type="entry name" value="TRANSCRIPTIONAL DUAL REGULATOR HCAR-RELATED"/>
    <property type="match status" value="1"/>
</dbReference>
<dbReference type="InterPro" id="IPR005119">
    <property type="entry name" value="LysR_subst-bd"/>
</dbReference>
<comment type="caution">
    <text evidence="6">The sequence shown here is derived from an EMBL/GenBank/DDBJ whole genome shotgun (WGS) entry which is preliminary data.</text>
</comment>
<organism evidence="6 7">
    <name type="scientific">Haloactinopolyspora alba</name>
    <dbReference type="NCBI Taxonomy" id="648780"/>
    <lineage>
        <taxon>Bacteria</taxon>
        <taxon>Bacillati</taxon>
        <taxon>Actinomycetota</taxon>
        <taxon>Actinomycetes</taxon>
        <taxon>Jiangellales</taxon>
        <taxon>Jiangellaceae</taxon>
        <taxon>Haloactinopolyspora</taxon>
    </lineage>
</organism>
<reference evidence="6 7" key="1">
    <citation type="submission" date="2018-03" db="EMBL/GenBank/DDBJ databases">
        <title>Genomic Encyclopedia of Archaeal and Bacterial Type Strains, Phase II (KMG-II): from individual species to whole genera.</title>
        <authorList>
            <person name="Goeker M."/>
        </authorList>
    </citation>
    <scope>NUCLEOTIDE SEQUENCE [LARGE SCALE GENOMIC DNA]</scope>
    <source>
        <strain evidence="6 7">DSM 45211</strain>
    </source>
</reference>
<accession>A0A2P8E171</accession>
<dbReference type="GO" id="GO:0003700">
    <property type="term" value="F:DNA-binding transcription factor activity"/>
    <property type="evidence" value="ECO:0007669"/>
    <property type="project" value="TreeGrafter"/>
</dbReference>
<keyword evidence="2" id="KW-0805">Transcription regulation</keyword>
<gene>
    <name evidence="6" type="ORF">CLV30_108101</name>
</gene>
<evidence type="ECO:0000256" key="2">
    <source>
        <dbReference type="ARBA" id="ARBA00023015"/>
    </source>
</evidence>
<dbReference type="GO" id="GO:0032993">
    <property type="term" value="C:protein-DNA complex"/>
    <property type="evidence" value="ECO:0007669"/>
    <property type="project" value="TreeGrafter"/>
</dbReference>
<evidence type="ECO:0000256" key="1">
    <source>
        <dbReference type="ARBA" id="ARBA00009437"/>
    </source>
</evidence>
<comment type="similarity">
    <text evidence="1">Belongs to the LysR transcriptional regulatory family.</text>
</comment>
<dbReference type="GO" id="GO:0003677">
    <property type="term" value="F:DNA binding"/>
    <property type="evidence" value="ECO:0007669"/>
    <property type="project" value="UniProtKB-KW"/>
</dbReference>
<evidence type="ECO:0000256" key="3">
    <source>
        <dbReference type="ARBA" id="ARBA00023125"/>
    </source>
</evidence>
<dbReference type="PANTHER" id="PTHR30346:SF0">
    <property type="entry name" value="HCA OPERON TRANSCRIPTIONAL ACTIVATOR HCAR"/>
    <property type="match status" value="1"/>
</dbReference>
<dbReference type="AlphaFoldDB" id="A0A2P8E171"/>
<sequence>MVVPAVGEGRVEGDGLPRLTPAGAALLPGAQALLSTWRDAQRDLAKTVVDASATVTVGISTGLGRGLLPAVRARFGAAAPRATLQVRQVTWTEPTGGLAGPEPDADAAFVWLPLAAQETIAFESLLDEPFLALPAEAGAARDFWLATDSRGGRPPVIGAEIASTDETREALVAGLGVALMAAGNAPLFRSDDIAIRPVTGVRPSELVLAWRRSDRRPLLRALVEATRTSLSGGR</sequence>
<feature type="domain" description="LysR substrate-binding" evidence="5">
    <location>
        <begin position="113"/>
        <end position="229"/>
    </location>
</feature>
<dbReference type="EMBL" id="PYGE01000008">
    <property type="protein sequence ID" value="PSL03189.1"/>
    <property type="molecule type" value="Genomic_DNA"/>
</dbReference>
<evidence type="ECO:0000259" key="5">
    <source>
        <dbReference type="Pfam" id="PF03466"/>
    </source>
</evidence>
<name>A0A2P8E171_9ACTN</name>
<keyword evidence="7" id="KW-1185">Reference proteome</keyword>
<dbReference type="Proteomes" id="UP000243528">
    <property type="component" value="Unassembled WGS sequence"/>
</dbReference>
<dbReference type="RefSeq" id="WP_165358542.1">
    <property type="nucleotide sequence ID" value="NZ_ML142902.1"/>
</dbReference>
<evidence type="ECO:0000256" key="4">
    <source>
        <dbReference type="ARBA" id="ARBA00023163"/>
    </source>
</evidence>
<proteinExistence type="inferred from homology"/>
<dbReference type="Pfam" id="PF03466">
    <property type="entry name" value="LysR_substrate"/>
    <property type="match status" value="1"/>
</dbReference>
<dbReference type="SUPFAM" id="SSF53850">
    <property type="entry name" value="Periplasmic binding protein-like II"/>
    <property type="match status" value="1"/>
</dbReference>
<dbReference type="Gene3D" id="3.40.190.10">
    <property type="entry name" value="Periplasmic binding protein-like II"/>
    <property type="match status" value="1"/>
</dbReference>
<keyword evidence="3" id="KW-0238">DNA-binding</keyword>
<keyword evidence="4" id="KW-0804">Transcription</keyword>
<evidence type="ECO:0000313" key="6">
    <source>
        <dbReference type="EMBL" id="PSL03189.1"/>
    </source>
</evidence>